<dbReference type="GO" id="GO:0004787">
    <property type="term" value="F:thiamine diphosphate phosphatase activity"/>
    <property type="evidence" value="ECO:0007669"/>
    <property type="project" value="InterPro"/>
</dbReference>
<evidence type="ECO:0000256" key="6">
    <source>
        <dbReference type="RuleBase" id="RU364043"/>
    </source>
</evidence>
<protein>
    <recommendedName>
        <fullName evidence="4 6">Phosphatase NudJ</fullName>
        <ecNumber evidence="6">3.6.1.-</ecNumber>
    </recommendedName>
</protein>
<dbReference type="EC" id="3.6.1.-" evidence="6"/>
<dbReference type="PANTHER" id="PTHR43046">
    <property type="entry name" value="GDP-MANNOSE MANNOSYL HYDROLASE"/>
    <property type="match status" value="1"/>
</dbReference>
<dbReference type="EMBL" id="STGJ01000003">
    <property type="protein sequence ID" value="TIC85198.1"/>
    <property type="molecule type" value="Genomic_DNA"/>
</dbReference>
<dbReference type="SUPFAM" id="SSF55811">
    <property type="entry name" value="Nudix"/>
    <property type="match status" value="1"/>
</dbReference>
<comment type="subunit">
    <text evidence="3 6">Monomer.</text>
</comment>
<dbReference type="GO" id="GO:0017111">
    <property type="term" value="F:ribonucleoside triphosphate phosphatase activity"/>
    <property type="evidence" value="ECO:0007669"/>
    <property type="project" value="InterPro"/>
</dbReference>
<proteinExistence type="inferred from homology"/>
<comment type="similarity">
    <text evidence="2 6">Belongs to the Nudix hydrolase family. NudJ subfamily.</text>
</comment>
<dbReference type="Gene3D" id="3.90.79.10">
    <property type="entry name" value="Nucleoside Triphosphate Pyrophosphohydrolase"/>
    <property type="match status" value="1"/>
</dbReference>
<reference evidence="8 9" key="1">
    <citation type="submission" date="2019-04" db="EMBL/GenBank/DDBJ databases">
        <title>Crenobacter sp. nov.</title>
        <authorList>
            <person name="Shi S."/>
        </authorList>
    </citation>
    <scope>NUCLEOTIDE SEQUENCE [LARGE SCALE GENOMIC DNA]</scope>
    <source>
        <strain evidence="8 9">GY 70310</strain>
    </source>
</reference>
<keyword evidence="6" id="KW-0460">Magnesium</keyword>
<keyword evidence="5 6" id="KW-0378">Hydrolase</keyword>
<dbReference type="PANTHER" id="PTHR43046:SF16">
    <property type="entry name" value="ADP-RIBOSE PYROPHOSPHATASE YJHB-RELATED"/>
    <property type="match status" value="1"/>
</dbReference>
<name>A0A4T0V112_9NEIS</name>
<dbReference type="InterPro" id="IPR033713">
    <property type="entry name" value="NudJ"/>
</dbReference>
<dbReference type="GO" id="GO:0017110">
    <property type="term" value="F:nucleoside diphosphate phosphatase activity"/>
    <property type="evidence" value="ECO:0007669"/>
    <property type="project" value="InterPro"/>
</dbReference>
<dbReference type="InterPro" id="IPR020084">
    <property type="entry name" value="NUDIX_hydrolase_CS"/>
</dbReference>
<gene>
    <name evidence="6" type="primary">nudJ</name>
    <name evidence="8" type="ORF">E5K04_04145</name>
</gene>
<comment type="caution">
    <text evidence="8">The sequence shown here is derived from an EMBL/GenBank/DDBJ whole genome shotgun (WGS) entry which is preliminary data.</text>
</comment>
<keyword evidence="9" id="KW-1185">Reference proteome</keyword>
<evidence type="ECO:0000256" key="2">
    <source>
        <dbReference type="ARBA" id="ARBA00007608"/>
    </source>
</evidence>
<dbReference type="RefSeq" id="WP_136551646.1">
    <property type="nucleotide sequence ID" value="NZ_STGJ01000003.1"/>
</dbReference>
<evidence type="ECO:0000313" key="8">
    <source>
        <dbReference type="EMBL" id="TIC85198.1"/>
    </source>
</evidence>
<evidence type="ECO:0000256" key="3">
    <source>
        <dbReference type="ARBA" id="ARBA00011245"/>
    </source>
</evidence>
<dbReference type="InterPro" id="IPR000086">
    <property type="entry name" value="NUDIX_hydrolase_dom"/>
</dbReference>
<evidence type="ECO:0000256" key="1">
    <source>
        <dbReference type="ARBA" id="ARBA00001946"/>
    </source>
</evidence>
<dbReference type="PROSITE" id="PS51462">
    <property type="entry name" value="NUDIX"/>
    <property type="match status" value="1"/>
</dbReference>
<evidence type="ECO:0000256" key="5">
    <source>
        <dbReference type="ARBA" id="ARBA00022801"/>
    </source>
</evidence>
<evidence type="ECO:0000313" key="9">
    <source>
        <dbReference type="Proteomes" id="UP000308891"/>
    </source>
</evidence>
<feature type="domain" description="Nudix hydrolase" evidence="7">
    <location>
        <begin position="4"/>
        <end position="130"/>
    </location>
</feature>
<evidence type="ECO:0000256" key="4">
    <source>
        <dbReference type="ARBA" id="ARBA00015552"/>
    </source>
</evidence>
<accession>A0A4T0V112</accession>
<evidence type="ECO:0000259" key="7">
    <source>
        <dbReference type="PROSITE" id="PS51462"/>
    </source>
</evidence>
<dbReference type="OrthoDB" id="8594221at2"/>
<dbReference type="Pfam" id="PF00293">
    <property type="entry name" value="NUDIX"/>
    <property type="match status" value="1"/>
</dbReference>
<comment type="cofactor">
    <cofactor evidence="1 6">
        <name>Mg(2+)</name>
        <dbReference type="ChEBI" id="CHEBI:18420"/>
    </cofactor>
</comment>
<sequence length="147" mass="15999">MSERFRPNTTVAAVIERGGRFLLVEEQTDAGVRLNQPAGHLEAGESLLDAVRREVLEETGYAFTPEGLVGVYLAPGKTTYLRFAFYGSVGAAPVSTQLDSGIIAARWLDYDALLASADRLRSALVTRCVDDWRAGARHPLSLLHTLP</sequence>
<dbReference type="InterPro" id="IPR015797">
    <property type="entry name" value="NUDIX_hydrolase-like_dom_sf"/>
</dbReference>
<dbReference type="Proteomes" id="UP000308891">
    <property type="component" value="Unassembled WGS sequence"/>
</dbReference>
<dbReference type="CDD" id="cd03675">
    <property type="entry name" value="NUDIX_Hydrolase"/>
    <property type="match status" value="1"/>
</dbReference>
<organism evidence="8 9">
    <name type="scientific">Crenobacter intestini</name>
    <dbReference type="NCBI Taxonomy" id="2563443"/>
    <lineage>
        <taxon>Bacteria</taxon>
        <taxon>Pseudomonadati</taxon>
        <taxon>Pseudomonadota</taxon>
        <taxon>Betaproteobacteria</taxon>
        <taxon>Neisseriales</taxon>
        <taxon>Neisseriaceae</taxon>
        <taxon>Crenobacter</taxon>
    </lineage>
</organism>
<dbReference type="AlphaFoldDB" id="A0A4T0V112"/>
<dbReference type="PROSITE" id="PS00893">
    <property type="entry name" value="NUDIX_BOX"/>
    <property type="match status" value="1"/>
</dbReference>